<accession>A0A915LHU2</accession>
<dbReference type="AlphaFoldDB" id="A0A915LHU2"/>
<proteinExistence type="predicted"/>
<dbReference type="Proteomes" id="UP000887561">
    <property type="component" value="Unplaced"/>
</dbReference>
<feature type="compositionally biased region" description="Basic residues" evidence="1">
    <location>
        <begin position="316"/>
        <end position="330"/>
    </location>
</feature>
<feature type="compositionally biased region" description="Low complexity" evidence="1">
    <location>
        <begin position="303"/>
        <end position="312"/>
    </location>
</feature>
<feature type="region of interest" description="Disordered" evidence="1">
    <location>
        <begin position="303"/>
        <end position="330"/>
    </location>
</feature>
<keyword evidence="2" id="KW-1185">Reference proteome</keyword>
<feature type="compositionally biased region" description="Polar residues" evidence="1">
    <location>
        <begin position="8"/>
        <end position="20"/>
    </location>
</feature>
<evidence type="ECO:0000313" key="2">
    <source>
        <dbReference type="Proteomes" id="UP000887561"/>
    </source>
</evidence>
<protein>
    <submittedName>
        <fullName evidence="3">Uncharacterized protein</fullName>
    </submittedName>
</protein>
<evidence type="ECO:0000313" key="3">
    <source>
        <dbReference type="WBParaSite" id="scaffold1203_cov294.g2665"/>
    </source>
</evidence>
<sequence>MDPGEGSGSNQHSVEPNAFTQLDDKIRHLLEKVGDLPPIDLPPIEGSEQFNNAKEQYEDLSGAIRDLLKESFQINELTINYLNARIENRNNFDEITQTINQLNTSHQRNKDQKNQLLVDMQTFYNHLNRLHILNQNIQTEEMHPAESSGSIQQSVEPNVFNQLDDKIRPLLEGEFGDLPPIEGIAVWEFENSGPHQINNARDQYENLSRAITYLLNESIRINEFAFEFLNAKIKARNNFDEINQTINRLNYLHQDNKDRKNQLLAKMQTFYDHLNQLYILNQNIQTEAHSDTVEIRQIQHGQHVQGHFGQGQPIRGQRRHGRSGGHRRSG</sequence>
<name>A0A915LHU2_MELJA</name>
<dbReference type="WBParaSite" id="scaffold1203_cov294.g2665">
    <property type="protein sequence ID" value="scaffold1203_cov294.g2665"/>
    <property type="gene ID" value="scaffold1203_cov294.g2665"/>
</dbReference>
<feature type="region of interest" description="Disordered" evidence="1">
    <location>
        <begin position="1"/>
        <end position="21"/>
    </location>
</feature>
<organism evidence="2 3">
    <name type="scientific">Meloidogyne javanica</name>
    <name type="common">Root-knot nematode worm</name>
    <dbReference type="NCBI Taxonomy" id="6303"/>
    <lineage>
        <taxon>Eukaryota</taxon>
        <taxon>Metazoa</taxon>
        <taxon>Ecdysozoa</taxon>
        <taxon>Nematoda</taxon>
        <taxon>Chromadorea</taxon>
        <taxon>Rhabditida</taxon>
        <taxon>Tylenchina</taxon>
        <taxon>Tylenchomorpha</taxon>
        <taxon>Tylenchoidea</taxon>
        <taxon>Meloidogynidae</taxon>
        <taxon>Meloidogyninae</taxon>
        <taxon>Meloidogyne</taxon>
        <taxon>Meloidogyne incognita group</taxon>
    </lineage>
</organism>
<reference evidence="3" key="1">
    <citation type="submission" date="2022-11" db="UniProtKB">
        <authorList>
            <consortium name="WormBaseParasite"/>
        </authorList>
    </citation>
    <scope>IDENTIFICATION</scope>
</reference>
<evidence type="ECO:0000256" key="1">
    <source>
        <dbReference type="SAM" id="MobiDB-lite"/>
    </source>
</evidence>